<accession>A0A0C3PZX0</accession>
<dbReference type="AlphaFoldDB" id="A0A0C3PZX0"/>
<feature type="domain" description="DUF4139" evidence="1">
    <location>
        <begin position="1"/>
        <end position="397"/>
    </location>
</feature>
<dbReference type="PANTHER" id="PTHR31005:SF8">
    <property type="entry name" value="DUF4139 DOMAIN-CONTAINING PROTEIN"/>
    <property type="match status" value="1"/>
</dbReference>
<evidence type="ECO:0000313" key="3">
    <source>
        <dbReference type="Proteomes" id="UP000054248"/>
    </source>
</evidence>
<name>A0A0C3PZX0_9AGAM</name>
<keyword evidence="3" id="KW-1185">Reference proteome</keyword>
<sequence>VNGASWTPAYEIRATTDSNGQLNKTVALHYKAAITQNTGEDWKNTKLTLNTTSPALARVILPHSGLGIRPGATPNGQNGGFPDRFNKVRVSAQQVRLQQLHQQQQQAQMQQQVPATPRYQPIPLPQKRAAFGSPNAASYEPQAYVASQEPTGTAAVDPGDAAFNYADAVAESTAVSATYKIEGKTTILSGIATHKVVISTSTVLPIEVYVVTMPRVQPWACLQAKIKNTSTEPMLAGLASIFNDDSYVSSTQMPLVSPGDSFICSLGMDNKITVSFAHKDGNVVINNIPFAGNTESVLSTNTIKVKNNRNVPISRLIIRDAVPAGQDPVKVLLKTPAELATVASADANVKVAEGTVARWSKEKANSREEGLVEWVLDDIKSSEEKKVELAWSVEVPQGFKWSYSF</sequence>
<dbReference type="NCBIfam" id="TIGR02231">
    <property type="entry name" value="mucoidy inhibitor MuiA family protein"/>
    <property type="match status" value="1"/>
</dbReference>
<gene>
    <name evidence="2" type="ORF">M407DRAFT_29218</name>
</gene>
<dbReference type="PANTHER" id="PTHR31005">
    <property type="entry name" value="DUF4139 DOMAIN-CONTAINING PROTEIN"/>
    <property type="match status" value="1"/>
</dbReference>
<reference evidence="2 3" key="1">
    <citation type="submission" date="2014-04" db="EMBL/GenBank/DDBJ databases">
        <authorList>
            <consortium name="DOE Joint Genome Institute"/>
            <person name="Kuo A."/>
            <person name="Girlanda M."/>
            <person name="Perotto S."/>
            <person name="Kohler A."/>
            <person name="Nagy L.G."/>
            <person name="Floudas D."/>
            <person name="Copeland A."/>
            <person name="Barry K.W."/>
            <person name="Cichocki N."/>
            <person name="Veneault-Fourrey C."/>
            <person name="LaButti K."/>
            <person name="Lindquist E.A."/>
            <person name="Lipzen A."/>
            <person name="Lundell T."/>
            <person name="Morin E."/>
            <person name="Murat C."/>
            <person name="Sun H."/>
            <person name="Tunlid A."/>
            <person name="Henrissat B."/>
            <person name="Grigoriev I.V."/>
            <person name="Hibbett D.S."/>
            <person name="Martin F."/>
            <person name="Nordberg H.P."/>
            <person name="Cantor M.N."/>
            <person name="Hua S.X."/>
        </authorList>
    </citation>
    <scope>NUCLEOTIDE SEQUENCE [LARGE SCALE GENOMIC DNA]</scope>
    <source>
        <strain evidence="2 3">MUT 4182</strain>
    </source>
</reference>
<dbReference type="InterPro" id="IPR011935">
    <property type="entry name" value="CHP02231"/>
</dbReference>
<protein>
    <recommendedName>
        <fullName evidence="1">DUF4139 domain-containing protein</fullName>
    </recommendedName>
</protein>
<evidence type="ECO:0000313" key="2">
    <source>
        <dbReference type="EMBL" id="KIO21160.1"/>
    </source>
</evidence>
<feature type="non-terminal residue" evidence="2">
    <location>
        <position position="1"/>
    </location>
</feature>
<dbReference type="HOGENOM" id="CLU_010457_0_0_1"/>
<dbReference type="STRING" id="1051891.A0A0C3PZX0"/>
<dbReference type="EMBL" id="KN823147">
    <property type="protein sequence ID" value="KIO21160.1"/>
    <property type="molecule type" value="Genomic_DNA"/>
</dbReference>
<organism evidence="2 3">
    <name type="scientific">Tulasnella calospora MUT 4182</name>
    <dbReference type="NCBI Taxonomy" id="1051891"/>
    <lineage>
        <taxon>Eukaryota</taxon>
        <taxon>Fungi</taxon>
        <taxon>Dikarya</taxon>
        <taxon>Basidiomycota</taxon>
        <taxon>Agaricomycotina</taxon>
        <taxon>Agaricomycetes</taxon>
        <taxon>Cantharellales</taxon>
        <taxon>Tulasnellaceae</taxon>
        <taxon>Tulasnella</taxon>
    </lineage>
</organism>
<dbReference type="InterPro" id="IPR037291">
    <property type="entry name" value="DUF4139"/>
</dbReference>
<dbReference type="Proteomes" id="UP000054248">
    <property type="component" value="Unassembled WGS sequence"/>
</dbReference>
<dbReference type="OrthoDB" id="10068793at2759"/>
<reference evidence="3" key="2">
    <citation type="submission" date="2015-01" db="EMBL/GenBank/DDBJ databases">
        <title>Evolutionary Origins and Diversification of the Mycorrhizal Mutualists.</title>
        <authorList>
            <consortium name="DOE Joint Genome Institute"/>
            <consortium name="Mycorrhizal Genomics Consortium"/>
            <person name="Kohler A."/>
            <person name="Kuo A."/>
            <person name="Nagy L.G."/>
            <person name="Floudas D."/>
            <person name="Copeland A."/>
            <person name="Barry K.W."/>
            <person name="Cichocki N."/>
            <person name="Veneault-Fourrey C."/>
            <person name="LaButti K."/>
            <person name="Lindquist E.A."/>
            <person name="Lipzen A."/>
            <person name="Lundell T."/>
            <person name="Morin E."/>
            <person name="Murat C."/>
            <person name="Riley R."/>
            <person name="Ohm R."/>
            <person name="Sun H."/>
            <person name="Tunlid A."/>
            <person name="Henrissat B."/>
            <person name="Grigoriev I.V."/>
            <person name="Hibbett D.S."/>
            <person name="Martin F."/>
        </authorList>
    </citation>
    <scope>NUCLEOTIDE SEQUENCE [LARGE SCALE GENOMIC DNA]</scope>
    <source>
        <strain evidence="3">MUT 4182</strain>
    </source>
</reference>
<dbReference type="Pfam" id="PF13598">
    <property type="entry name" value="DUF4139"/>
    <property type="match status" value="1"/>
</dbReference>
<evidence type="ECO:0000259" key="1">
    <source>
        <dbReference type="Pfam" id="PF13598"/>
    </source>
</evidence>
<proteinExistence type="predicted"/>